<evidence type="ECO:0000313" key="3">
    <source>
        <dbReference type="Proteomes" id="UP000070700"/>
    </source>
</evidence>
<accession>A0A132BEA6</accession>
<dbReference type="OrthoDB" id="3555672at2759"/>
<sequence length="97" mass="10833">FVYLLEHKVVVCIKCKHAMLPSNVDTHLRDENTHNMPKESRGLVVQEIQKIQGLITSKADLNRLVFPPVGNPPIPVLQEPRTNGKKCQLPSKAGKPC</sequence>
<dbReference type="GeneID" id="28819646"/>
<dbReference type="Proteomes" id="UP000070700">
    <property type="component" value="Unassembled WGS sequence"/>
</dbReference>
<dbReference type="InterPro" id="IPR022698">
    <property type="entry name" value="OrsD"/>
</dbReference>
<organism evidence="2 3">
    <name type="scientific">Mollisia scopiformis</name>
    <name type="common">Conifer needle endophyte fungus</name>
    <name type="synonym">Phialocephala scopiformis</name>
    <dbReference type="NCBI Taxonomy" id="149040"/>
    <lineage>
        <taxon>Eukaryota</taxon>
        <taxon>Fungi</taxon>
        <taxon>Dikarya</taxon>
        <taxon>Ascomycota</taxon>
        <taxon>Pezizomycotina</taxon>
        <taxon>Leotiomycetes</taxon>
        <taxon>Helotiales</taxon>
        <taxon>Mollisiaceae</taxon>
        <taxon>Mollisia</taxon>
    </lineage>
</organism>
<evidence type="ECO:0000256" key="1">
    <source>
        <dbReference type="SAM" id="MobiDB-lite"/>
    </source>
</evidence>
<dbReference type="AlphaFoldDB" id="A0A132BEA6"/>
<evidence type="ECO:0000313" key="2">
    <source>
        <dbReference type="EMBL" id="KUJ10583.1"/>
    </source>
</evidence>
<dbReference type="KEGG" id="psco:LY89DRAFT_596389"/>
<feature type="non-terminal residue" evidence="2">
    <location>
        <position position="1"/>
    </location>
</feature>
<proteinExistence type="predicted"/>
<reference evidence="2 3" key="1">
    <citation type="submission" date="2015-10" db="EMBL/GenBank/DDBJ databases">
        <title>Full genome of DAOMC 229536 Phialocephala scopiformis, a fungal endophyte of spruce producing the potent anti-insectan compound rugulosin.</title>
        <authorList>
            <consortium name="DOE Joint Genome Institute"/>
            <person name="Walker A.K."/>
            <person name="Frasz S.L."/>
            <person name="Seifert K.A."/>
            <person name="Miller J.D."/>
            <person name="Mondo S.J."/>
            <person name="Labutti K."/>
            <person name="Lipzen A."/>
            <person name="Dockter R."/>
            <person name="Kennedy M."/>
            <person name="Grigoriev I.V."/>
            <person name="Spatafora J.W."/>
        </authorList>
    </citation>
    <scope>NUCLEOTIDE SEQUENCE [LARGE SCALE GENOMIC DNA]</scope>
    <source>
        <strain evidence="2 3">CBS 120377</strain>
    </source>
</reference>
<gene>
    <name evidence="2" type="ORF">LY89DRAFT_596389</name>
</gene>
<dbReference type="EMBL" id="KQ947429">
    <property type="protein sequence ID" value="KUJ10583.1"/>
    <property type="molecule type" value="Genomic_DNA"/>
</dbReference>
<keyword evidence="3" id="KW-1185">Reference proteome</keyword>
<protein>
    <submittedName>
        <fullName evidence="2">Uncharacterized protein</fullName>
    </submittedName>
</protein>
<feature type="region of interest" description="Disordered" evidence="1">
    <location>
        <begin position="73"/>
        <end position="97"/>
    </location>
</feature>
<name>A0A132BEA6_MOLSC</name>
<dbReference type="Pfam" id="PF12013">
    <property type="entry name" value="OrsD"/>
    <property type="match status" value="1"/>
</dbReference>
<dbReference type="InParanoid" id="A0A132BEA6"/>
<dbReference type="RefSeq" id="XP_018064938.1">
    <property type="nucleotide sequence ID" value="XM_018209920.1"/>
</dbReference>